<dbReference type="SUPFAM" id="SSF52540">
    <property type="entry name" value="P-loop containing nucleoside triphosphate hydrolases"/>
    <property type="match status" value="2"/>
</dbReference>
<dbReference type="GO" id="GO:0009380">
    <property type="term" value="C:excinuclease repair complex"/>
    <property type="evidence" value="ECO:0007669"/>
    <property type="project" value="InterPro"/>
</dbReference>
<dbReference type="GO" id="GO:0004518">
    <property type="term" value="F:nuclease activity"/>
    <property type="evidence" value="ECO:0007669"/>
    <property type="project" value="UniProtKB-KW"/>
</dbReference>
<evidence type="ECO:0000256" key="7">
    <source>
        <dbReference type="ARBA" id="ARBA00022840"/>
    </source>
</evidence>
<dbReference type="Pfam" id="PF00271">
    <property type="entry name" value="Helicase_C"/>
    <property type="match status" value="1"/>
</dbReference>
<dbReference type="EMBL" id="FUXF01000004">
    <property type="protein sequence ID" value="SJZ45192.1"/>
    <property type="molecule type" value="Genomic_DNA"/>
</dbReference>
<evidence type="ECO:0000256" key="8">
    <source>
        <dbReference type="ARBA" id="ARBA00022881"/>
    </source>
</evidence>
<keyword evidence="17" id="KW-1185">Reference proteome</keyword>
<dbReference type="Pfam" id="PF17757">
    <property type="entry name" value="UvrB_inter"/>
    <property type="match status" value="1"/>
</dbReference>
<reference evidence="17" key="1">
    <citation type="submission" date="2017-02" db="EMBL/GenBank/DDBJ databases">
        <authorList>
            <person name="Varghese N."/>
            <person name="Submissions S."/>
        </authorList>
    </citation>
    <scope>NUCLEOTIDE SEQUENCE [LARGE SCALE GENOMIC DNA]</scope>
    <source>
        <strain evidence="17">ATCC 27862</strain>
    </source>
</reference>
<dbReference type="PROSITE" id="PS51192">
    <property type="entry name" value="HELICASE_ATP_BIND_1"/>
    <property type="match status" value="1"/>
</dbReference>
<dbReference type="Gene3D" id="4.10.860.10">
    <property type="entry name" value="UVR domain"/>
    <property type="match status" value="1"/>
</dbReference>
<evidence type="ECO:0000256" key="5">
    <source>
        <dbReference type="ARBA" id="ARBA00022763"/>
    </source>
</evidence>
<dbReference type="InterPro" id="IPR004807">
    <property type="entry name" value="UvrB"/>
</dbReference>
<gene>
    <name evidence="16" type="ORF">SAMN02745154_00152</name>
</gene>
<evidence type="ECO:0000313" key="17">
    <source>
        <dbReference type="Proteomes" id="UP000190389"/>
    </source>
</evidence>
<dbReference type="PROSITE" id="PS51194">
    <property type="entry name" value="HELICASE_CTER"/>
    <property type="match status" value="1"/>
</dbReference>
<feature type="domain" description="UVR" evidence="13">
    <location>
        <begin position="625"/>
        <end position="660"/>
    </location>
</feature>
<keyword evidence="5 12" id="KW-0227">DNA damage</keyword>
<dbReference type="InterPro" id="IPR006935">
    <property type="entry name" value="Helicase/UvrB_N"/>
</dbReference>
<dbReference type="GO" id="GO:0006289">
    <property type="term" value="P:nucleotide-excision repair"/>
    <property type="evidence" value="ECO:0007669"/>
    <property type="project" value="InterPro"/>
</dbReference>
<accession>A0A1T4KRY4</accession>
<feature type="domain" description="Helicase C-terminal" evidence="15">
    <location>
        <begin position="431"/>
        <end position="593"/>
    </location>
</feature>
<dbReference type="Gene3D" id="3.40.50.300">
    <property type="entry name" value="P-loop containing nucleotide triphosphate hydrolases"/>
    <property type="match status" value="3"/>
</dbReference>
<feature type="domain" description="Helicase ATP-binding" evidence="14">
    <location>
        <begin position="25"/>
        <end position="138"/>
    </location>
</feature>
<dbReference type="STRING" id="171291.SAMN02745154_00152"/>
<dbReference type="OrthoDB" id="9806651at2"/>
<dbReference type="PANTHER" id="PTHR24029:SF0">
    <property type="entry name" value="UVRABC SYSTEM PROTEIN B"/>
    <property type="match status" value="1"/>
</dbReference>
<sequence>MGIFKLHANYQPAGDQPKAIEQLVNGIKNNVREQVLQGVTGSGKTFTIANVIKEFDRPVIVLSHTKTLASQLYSELKSFFPENAVEYFISYFDYYRPEAYKPDTDVYIDKDSKTNEQIEILRLSSINSLLTRKDVIVVASVSAIYGALNPEVYKDSFFRFYIHQPISVKEFINKLIQIKYDRNDTVQEVGEFTAKGDVIFVRPADDEEKTVRISFFGDEIEEIAVVDPLTKEIIRKDNIYVLSPGNAYATENSIYDVIIPKIKDELDKRIAYFKKEHKIVLADRINQRVKNDIDEMQEFGICKGIENYSMYLDGRDFGQRPYTILDYFPKDSLMFLDESHKLIPQVDGMYKGDRKRKENLVNYGYRLPSALENRPLVFKEFEQEFDFFKIYISATPRQYELNKSEDNITKLFVRPTGLVDPEIIIKPTKHQIEDIYDTLIKQRESDSRSIILTWSKKQAEHLSAYLQEKGIKSAYLHYGLNTFQRNEILRKLRKGTYEVVVAINLLREGMDIPEVSKVIVIDADKEGFMRNAESLIQITGRAARNVNGQAIFYADKITPAMQQCIDDNNEKRQLQLDYNKKHNITPKTIIKPIPEPIQGHDISNAIEAIMAKTQNKQKPDKKENEKVISEIRRQMEEAAKMFDYERAIQLRDILLELQSDFTYKPETEIEEGEEDE</sequence>
<evidence type="ECO:0000259" key="13">
    <source>
        <dbReference type="PROSITE" id="PS50151"/>
    </source>
</evidence>
<evidence type="ECO:0000256" key="10">
    <source>
        <dbReference type="ARBA" id="ARBA00026033"/>
    </source>
</evidence>
<dbReference type="GO" id="GO:0005737">
    <property type="term" value="C:cytoplasm"/>
    <property type="evidence" value="ECO:0007669"/>
    <property type="project" value="UniProtKB-SubCell"/>
</dbReference>
<evidence type="ECO:0000256" key="9">
    <source>
        <dbReference type="ARBA" id="ARBA00023204"/>
    </source>
</evidence>
<dbReference type="InterPro" id="IPR036876">
    <property type="entry name" value="UVR_dom_sf"/>
</dbReference>
<evidence type="ECO:0000256" key="1">
    <source>
        <dbReference type="ARBA" id="ARBA00004496"/>
    </source>
</evidence>
<evidence type="ECO:0000259" key="15">
    <source>
        <dbReference type="PROSITE" id="PS51194"/>
    </source>
</evidence>
<dbReference type="RefSeq" id="WP_078746905.1">
    <property type="nucleotide sequence ID" value="NZ_CP137850.1"/>
</dbReference>
<dbReference type="InterPro" id="IPR027417">
    <property type="entry name" value="P-loop_NTPase"/>
</dbReference>
<dbReference type="InterPro" id="IPR014001">
    <property type="entry name" value="Helicase_ATP-bd"/>
</dbReference>
<dbReference type="InterPro" id="IPR001943">
    <property type="entry name" value="UVR_dom"/>
</dbReference>
<evidence type="ECO:0000256" key="12">
    <source>
        <dbReference type="RuleBase" id="RU003587"/>
    </source>
</evidence>
<dbReference type="NCBIfam" id="TIGR00631">
    <property type="entry name" value="uvrb"/>
    <property type="match status" value="1"/>
</dbReference>
<dbReference type="Proteomes" id="UP000190389">
    <property type="component" value="Unassembled WGS sequence"/>
</dbReference>
<organism evidence="16 17">
    <name type="scientific">Mycoplasmopsis verecunda</name>
    <dbReference type="NCBI Taxonomy" id="171291"/>
    <lineage>
        <taxon>Bacteria</taxon>
        <taxon>Bacillati</taxon>
        <taxon>Mycoplasmatota</taxon>
        <taxon>Mycoplasmoidales</taxon>
        <taxon>Metamycoplasmataceae</taxon>
        <taxon>Mycoplasmopsis</taxon>
    </lineage>
</organism>
<dbReference type="InterPro" id="IPR024759">
    <property type="entry name" value="UvrB_YAD/RRR_dom"/>
</dbReference>
<dbReference type="PANTHER" id="PTHR24029">
    <property type="entry name" value="UVRABC SYSTEM PROTEIN B"/>
    <property type="match status" value="1"/>
</dbReference>
<evidence type="ECO:0000313" key="16">
    <source>
        <dbReference type="EMBL" id="SJZ45192.1"/>
    </source>
</evidence>
<keyword evidence="8 12" id="KW-0267">Excision nuclease</keyword>
<dbReference type="AlphaFoldDB" id="A0A1T4KRY4"/>
<keyword evidence="4" id="KW-0547">Nucleotide-binding</keyword>
<name>A0A1T4KRY4_9BACT</name>
<evidence type="ECO:0000256" key="2">
    <source>
        <dbReference type="ARBA" id="ARBA00008533"/>
    </source>
</evidence>
<keyword evidence="12" id="KW-0742">SOS response</keyword>
<keyword evidence="3" id="KW-0963">Cytoplasm</keyword>
<proteinExistence type="inferred from homology"/>
<dbReference type="NCBIfam" id="NF003673">
    <property type="entry name" value="PRK05298.1"/>
    <property type="match status" value="1"/>
</dbReference>
<dbReference type="CDD" id="cd17916">
    <property type="entry name" value="DEXHc_UvrB"/>
    <property type="match status" value="1"/>
</dbReference>
<evidence type="ECO:0000256" key="4">
    <source>
        <dbReference type="ARBA" id="ARBA00022741"/>
    </source>
</evidence>
<keyword evidence="6 12" id="KW-0228">DNA excision</keyword>
<protein>
    <recommendedName>
        <fullName evidence="11 12">UvrABC system protein B</fullName>
    </recommendedName>
</protein>
<dbReference type="PROSITE" id="PS50151">
    <property type="entry name" value="UVR"/>
    <property type="match status" value="1"/>
</dbReference>
<dbReference type="Pfam" id="PF04851">
    <property type="entry name" value="ResIII"/>
    <property type="match status" value="1"/>
</dbReference>
<dbReference type="SUPFAM" id="SSF46600">
    <property type="entry name" value="C-terminal UvrC-binding domain of UvrB"/>
    <property type="match status" value="1"/>
</dbReference>
<comment type="subunit">
    <text evidence="10 12">Forms a heterotetramer with UvrA during the search for lesions. Interacts with UvrC in an incision complex.</text>
</comment>
<comment type="similarity">
    <text evidence="2 12">Belongs to the UvrB family.</text>
</comment>
<evidence type="ECO:0000259" key="14">
    <source>
        <dbReference type="PROSITE" id="PS51192"/>
    </source>
</evidence>
<dbReference type="Pfam" id="PF02151">
    <property type="entry name" value="UVR"/>
    <property type="match status" value="1"/>
</dbReference>
<dbReference type="Pfam" id="PF12344">
    <property type="entry name" value="UvrB"/>
    <property type="match status" value="1"/>
</dbReference>
<dbReference type="GO" id="GO:0009432">
    <property type="term" value="P:SOS response"/>
    <property type="evidence" value="ECO:0007669"/>
    <property type="project" value="UniProtKB-KW"/>
</dbReference>
<dbReference type="InterPro" id="IPR001650">
    <property type="entry name" value="Helicase_C-like"/>
</dbReference>
<comment type="subcellular location">
    <subcellularLocation>
        <location evidence="1 12">Cytoplasm</location>
    </subcellularLocation>
</comment>
<evidence type="ECO:0000256" key="3">
    <source>
        <dbReference type="ARBA" id="ARBA00022490"/>
    </source>
</evidence>
<evidence type="ECO:0000256" key="6">
    <source>
        <dbReference type="ARBA" id="ARBA00022769"/>
    </source>
</evidence>
<dbReference type="InterPro" id="IPR041471">
    <property type="entry name" value="UvrB_inter"/>
</dbReference>
<dbReference type="GO" id="GO:0016887">
    <property type="term" value="F:ATP hydrolysis activity"/>
    <property type="evidence" value="ECO:0007669"/>
    <property type="project" value="InterPro"/>
</dbReference>
<dbReference type="GO" id="GO:0003677">
    <property type="term" value="F:DNA binding"/>
    <property type="evidence" value="ECO:0007669"/>
    <property type="project" value="InterPro"/>
</dbReference>
<keyword evidence="9 12" id="KW-0234">DNA repair</keyword>
<keyword evidence="7" id="KW-0067">ATP-binding</keyword>
<dbReference type="SMART" id="SM00487">
    <property type="entry name" value="DEXDc"/>
    <property type="match status" value="1"/>
</dbReference>
<dbReference type="SMART" id="SM00490">
    <property type="entry name" value="HELICc"/>
    <property type="match status" value="1"/>
</dbReference>
<evidence type="ECO:0000256" key="11">
    <source>
        <dbReference type="ARBA" id="ARBA00029504"/>
    </source>
</evidence>
<dbReference type="GO" id="GO:0005524">
    <property type="term" value="F:ATP binding"/>
    <property type="evidence" value="ECO:0007669"/>
    <property type="project" value="UniProtKB-KW"/>
</dbReference>